<organism evidence="2 3">
    <name type="scientific">Anaplasma phagocytophilum str. Norway variant1</name>
    <dbReference type="NCBI Taxonomy" id="1392506"/>
    <lineage>
        <taxon>Bacteria</taxon>
        <taxon>Pseudomonadati</taxon>
        <taxon>Pseudomonadota</taxon>
        <taxon>Alphaproteobacteria</taxon>
        <taxon>Rickettsiales</taxon>
        <taxon>Anaplasmataceae</taxon>
        <taxon>Anaplasma</taxon>
        <taxon>phagocytophilum group</taxon>
    </lineage>
</organism>
<protein>
    <recommendedName>
        <fullName evidence="4">HGE-14 protein</fullName>
    </recommendedName>
</protein>
<reference evidence="2 3" key="1">
    <citation type="submission" date="2019-12" db="EMBL/GenBank/DDBJ databases">
        <title>A sheep strain of Anaplasma phagocytophilum contains multiple genomes.</title>
        <authorList>
            <person name="Barbet A.F."/>
            <person name="Crosby F.L."/>
            <person name="Eskeland S."/>
            <person name="Stuen S."/>
            <person name="Granquist E.G."/>
            <person name="Munderloh U.G."/>
        </authorList>
    </citation>
    <scope>NUCLEOTIDE SEQUENCE [LARGE SCALE GENOMIC DNA]</scope>
    <source>
        <strain evidence="2 3">Norway Variant 1</strain>
    </source>
</reference>
<gene>
    <name evidence="2" type="ORF">O998_01785</name>
</gene>
<feature type="compositionally biased region" description="Polar residues" evidence="1">
    <location>
        <begin position="457"/>
        <end position="493"/>
    </location>
</feature>
<evidence type="ECO:0000313" key="2">
    <source>
        <dbReference type="EMBL" id="QLL66587.1"/>
    </source>
</evidence>
<evidence type="ECO:0000313" key="3">
    <source>
        <dbReference type="Proteomes" id="UP000510938"/>
    </source>
</evidence>
<evidence type="ECO:0008006" key="4">
    <source>
        <dbReference type="Google" id="ProtNLM"/>
    </source>
</evidence>
<dbReference type="Proteomes" id="UP000510938">
    <property type="component" value="Chromosome"/>
</dbReference>
<name>A0A7H9DYC3_ANAPH</name>
<feature type="region of interest" description="Disordered" evidence="1">
    <location>
        <begin position="421"/>
        <end position="508"/>
    </location>
</feature>
<sequence length="508" mass="56072">MHTPRIFTTPVMSGYAYSGLSSQEYKDSLCRAITTDLMPYSEFLKVLREFVAELRSTFGELREVDAVFAAKADVVEVIEKCITDAESAESAMRKSVLCRLIHYFYDVLQGCVTAPCNQDVTRFSDPRFIRHGVHLQIAKACGILVNAITMANCCAKTVAGESDTVGNEEDKNNAFKTGIALSAYVHTEFSAASRCLNPSASPEETKRRKAILRVLRHNTELCLKVSELISHNILSGFRYRTKRCLNGILNVVESTSAECEAMVHNNDESAYRRLAIAKRARRGFAYFFNAYGGIGLSVVSKYFNPKGYLGVLVGAIGSLFSMHRFYSSTGNADHAVAIRIDHCLRVLFTLYRYDVKRETLPSGIRKAYADIRSVYTSISELRPDLLLNPQAEIRWREAALQYCTEMMSIWKELHERHLDVVEQPDGSPDQPSTSGLGSAGAGIGGSQASSVLLQDHSYAQPSTSWDQPSTSGLGATSSALYETQVASHSPLTSSDDDLEPPSKRSRSA</sequence>
<dbReference type="AlphaFoldDB" id="A0A7H9DYC3"/>
<evidence type="ECO:0000256" key="1">
    <source>
        <dbReference type="SAM" id="MobiDB-lite"/>
    </source>
</evidence>
<dbReference type="EMBL" id="CP046639">
    <property type="protein sequence ID" value="QLL66587.1"/>
    <property type="molecule type" value="Genomic_DNA"/>
</dbReference>
<accession>A0A7H9DYC3</accession>
<dbReference type="RefSeq" id="WP_373279570.1">
    <property type="nucleotide sequence ID" value="NZ_CP046639.1"/>
</dbReference>
<proteinExistence type="predicted"/>
<dbReference type="NCBIfam" id="NF047348">
    <property type="entry name" value="HGE-14_Nterm"/>
    <property type="match status" value="1"/>
</dbReference>